<feature type="region of interest" description="Disordered" evidence="1">
    <location>
        <begin position="242"/>
        <end position="284"/>
    </location>
</feature>
<accession>A0A9D4JA02</accession>
<evidence type="ECO:0000313" key="2">
    <source>
        <dbReference type="EMBL" id="KAH3800437.1"/>
    </source>
</evidence>
<gene>
    <name evidence="2" type="ORF">DPMN_154070</name>
</gene>
<feature type="compositionally biased region" description="Polar residues" evidence="1">
    <location>
        <begin position="242"/>
        <end position="255"/>
    </location>
</feature>
<dbReference type="EMBL" id="JAIWYP010000007">
    <property type="protein sequence ID" value="KAH3800437.1"/>
    <property type="molecule type" value="Genomic_DNA"/>
</dbReference>
<organism evidence="2 3">
    <name type="scientific">Dreissena polymorpha</name>
    <name type="common">Zebra mussel</name>
    <name type="synonym">Mytilus polymorpha</name>
    <dbReference type="NCBI Taxonomy" id="45954"/>
    <lineage>
        <taxon>Eukaryota</taxon>
        <taxon>Metazoa</taxon>
        <taxon>Spiralia</taxon>
        <taxon>Lophotrochozoa</taxon>
        <taxon>Mollusca</taxon>
        <taxon>Bivalvia</taxon>
        <taxon>Autobranchia</taxon>
        <taxon>Heteroconchia</taxon>
        <taxon>Euheterodonta</taxon>
        <taxon>Imparidentia</taxon>
        <taxon>Neoheterodontei</taxon>
        <taxon>Myida</taxon>
        <taxon>Dreissenoidea</taxon>
        <taxon>Dreissenidae</taxon>
        <taxon>Dreissena</taxon>
    </lineage>
</organism>
<protein>
    <submittedName>
        <fullName evidence="2">Uncharacterized protein</fullName>
    </submittedName>
</protein>
<sequence length="284" mass="31657">MYELIFQTLGKEYCSRPVEVSANSTISVTEQLVCTFDLNRVTKASSRLDTRLPIGASVLSVFQLLESINKTIPKRVEIWRVPKDFSESKTQERTWSYKPPVPDPNSGLDFSKLPIQDPDMNKLLLTIPSSSTSVSVPYSILEQWEGRDRRALLEPGMNSLRAAPLSSGFLFGGKIKEALTADKDDQLHASLARNNSGQCQGAFKRPASRPPAGPVVKMDKWTNLFSKKPSWNPWSGFNISTPSNRPFFSHRSSVRNPAKKNKPQLDKRNSKPPVGRGGPPSYQP</sequence>
<dbReference type="AlphaFoldDB" id="A0A9D4JA02"/>
<evidence type="ECO:0000256" key="1">
    <source>
        <dbReference type="SAM" id="MobiDB-lite"/>
    </source>
</evidence>
<keyword evidence="3" id="KW-1185">Reference proteome</keyword>
<reference evidence="2" key="2">
    <citation type="submission" date="2020-11" db="EMBL/GenBank/DDBJ databases">
        <authorList>
            <person name="McCartney M.A."/>
            <person name="Auch B."/>
            <person name="Kono T."/>
            <person name="Mallez S."/>
            <person name="Becker A."/>
            <person name="Gohl D.M."/>
            <person name="Silverstein K.A.T."/>
            <person name="Koren S."/>
            <person name="Bechman K.B."/>
            <person name="Herman A."/>
            <person name="Abrahante J.E."/>
            <person name="Garbe J."/>
        </authorList>
    </citation>
    <scope>NUCLEOTIDE SEQUENCE</scope>
    <source>
        <strain evidence="2">Duluth1</strain>
        <tissue evidence="2">Whole animal</tissue>
    </source>
</reference>
<reference evidence="2" key="1">
    <citation type="journal article" date="2019" name="bioRxiv">
        <title>The Genome of the Zebra Mussel, Dreissena polymorpha: A Resource for Invasive Species Research.</title>
        <authorList>
            <person name="McCartney M.A."/>
            <person name="Auch B."/>
            <person name="Kono T."/>
            <person name="Mallez S."/>
            <person name="Zhang Y."/>
            <person name="Obille A."/>
            <person name="Becker A."/>
            <person name="Abrahante J.E."/>
            <person name="Garbe J."/>
            <person name="Badalamenti J.P."/>
            <person name="Herman A."/>
            <person name="Mangelson H."/>
            <person name="Liachko I."/>
            <person name="Sullivan S."/>
            <person name="Sone E.D."/>
            <person name="Koren S."/>
            <person name="Silverstein K.A.T."/>
            <person name="Beckman K.B."/>
            <person name="Gohl D.M."/>
        </authorList>
    </citation>
    <scope>NUCLEOTIDE SEQUENCE</scope>
    <source>
        <strain evidence="2">Duluth1</strain>
        <tissue evidence="2">Whole animal</tissue>
    </source>
</reference>
<proteinExistence type="predicted"/>
<dbReference type="Proteomes" id="UP000828390">
    <property type="component" value="Unassembled WGS sequence"/>
</dbReference>
<evidence type="ECO:0000313" key="3">
    <source>
        <dbReference type="Proteomes" id="UP000828390"/>
    </source>
</evidence>
<name>A0A9D4JA02_DREPO</name>
<comment type="caution">
    <text evidence="2">The sequence shown here is derived from an EMBL/GenBank/DDBJ whole genome shotgun (WGS) entry which is preliminary data.</text>
</comment>